<dbReference type="CDD" id="cd03258">
    <property type="entry name" value="ABC_MetN_methionine_transporter"/>
    <property type="match status" value="1"/>
</dbReference>
<dbReference type="Pfam" id="PF09383">
    <property type="entry name" value="NIL"/>
    <property type="match status" value="1"/>
</dbReference>
<dbReference type="InterPro" id="IPR017871">
    <property type="entry name" value="ABC_transporter-like_CS"/>
</dbReference>
<dbReference type="SMART" id="SM00930">
    <property type="entry name" value="NIL"/>
    <property type="match status" value="1"/>
</dbReference>
<dbReference type="Gene3D" id="3.30.70.260">
    <property type="match status" value="1"/>
</dbReference>
<dbReference type="InterPro" id="IPR018449">
    <property type="entry name" value="NIL_domain"/>
</dbReference>
<feature type="domain" description="ABC transporter" evidence="9">
    <location>
        <begin position="8"/>
        <end position="247"/>
    </location>
</feature>
<organism evidence="10">
    <name type="scientific">termite gut metagenome</name>
    <dbReference type="NCBI Taxonomy" id="433724"/>
    <lineage>
        <taxon>unclassified sequences</taxon>
        <taxon>metagenomes</taxon>
        <taxon>organismal metagenomes</taxon>
    </lineage>
</organism>
<dbReference type="SMART" id="SM00382">
    <property type="entry name" value="AAA"/>
    <property type="match status" value="1"/>
</dbReference>
<dbReference type="PROSITE" id="PS00211">
    <property type="entry name" value="ABC_TRANSPORTER_1"/>
    <property type="match status" value="1"/>
</dbReference>
<dbReference type="EMBL" id="SNRY01001062">
    <property type="protein sequence ID" value="KAA6333865.1"/>
    <property type="molecule type" value="Genomic_DNA"/>
</dbReference>
<keyword evidence="8" id="KW-0472">Membrane</keyword>
<dbReference type="GO" id="GO:0016887">
    <property type="term" value="F:ATP hydrolysis activity"/>
    <property type="evidence" value="ECO:0007669"/>
    <property type="project" value="InterPro"/>
</dbReference>
<accession>A0A5J4RKI2</accession>
<dbReference type="SUPFAM" id="SSF52540">
    <property type="entry name" value="P-loop containing nucleoside triphosphate hydrolases"/>
    <property type="match status" value="1"/>
</dbReference>
<dbReference type="PROSITE" id="PS50893">
    <property type="entry name" value="ABC_TRANSPORTER_2"/>
    <property type="match status" value="1"/>
</dbReference>
<dbReference type="InterPro" id="IPR050086">
    <property type="entry name" value="MetN_ABC_transporter-like"/>
</dbReference>
<dbReference type="Pfam" id="PF00005">
    <property type="entry name" value="ABC_tran"/>
    <property type="match status" value="1"/>
</dbReference>
<protein>
    <submittedName>
        <fullName evidence="10">Methionine import ATP-binding protein MetN</fullName>
        <ecNumber evidence="10">3.6.3.-</ecNumber>
    </submittedName>
</protein>
<dbReference type="InterPro" id="IPR027417">
    <property type="entry name" value="P-loop_NTPase"/>
</dbReference>
<dbReference type="GO" id="GO:0005524">
    <property type="term" value="F:ATP binding"/>
    <property type="evidence" value="ECO:0007669"/>
    <property type="project" value="UniProtKB-KW"/>
</dbReference>
<evidence type="ECO:0000256" key="3">
    <source>
        <dbReference type="ARBA" id="ARBA00022475"/>
    </source>
</evidence>
<evidence type="ECO:0000256" key="4">
    <source>
        <dbReference type="ARBA" id="ARBA00022741"/>
    </source>
</evidence>
<evidence type="ECO:0000256" key="6">
    <source>
        <dbReference type="ARBA" id="ARBA00022967"/>
    </source>
</evidence>
<dbReference type="InterPro" id="IPR003439">
    <property type="entry name" value="ABC_transporter-like_ATP-bd"/>
</dbReference>
<evidence type="ECO:0000256" key="8">
    <source>
        <dbReference type="ARBA" id="ARBA00023136"/>
    </source>
</evidence>
<dbReference type="EC" id="3.6.3.-" evidence="10"/>
<dbReference type="AlphaFoldDB" id="A0A5J4RKI2"/>
<proteinExistence type="inferred from homology"/>
<dbReference type="GO" id="GO:0006865">
    <property type="term" value="P:amino acid transport"/>
    <property type="evidence" value="ECO:0007669"/>
    <property type="project" value="UniProtKB-KW"/>
</dbReference>
<evidence type="ECO:0000256" key="2">
    <source>
        <dbReference type="ARBA" id="ARBA00022448"/>
    </source>
</evidence>
<keyword evidence="4" id="KW-0547">Nucleotide-binding</keyword>
<keyword evidence="10" id="KW-0378">Hydrolase</keyword>
<comment type="similarity">
    <text evidence="1">Belongs to the ABC transporter superfamily.</text>
</comment>
<dbReference type="FunFam" id="3.40.50.300:FF:000056">
    <property type="entry name" value="Cell division ATP-binding protein FtsE"/>
    <property type="match status" value="1"/>
</dbReference>
<keyword evidence="2" id="KW-0813">Transport</keyword>
<name>A0A5J4RKI2_9ZZZZ</name>
<evidence type="ECO:0000256" key="1">
    <source>
        <dbReference type="ARBA" id="ARBA00005417"/>
    </source>
</evidence>
<keyword evidence="3" id="KW-1003">Cell membrane</keyword>
<reference evidence="10" key="1">
    <citation type="submission" date="2019-03" db="EMBL/GenBank/DDBJ databases">
        <title>Single cell metagenomics reveals metabolic interactions within the superorganism composed of flagellate Streblomastix strix and complex community of Bacteroidetes bacteria on its surface.</title>
        <authorList>
            <person name="Treitli S.C."/>
            <person name="Kolisko M."/>
            <person name="Husnik F."/>
            <person name="Keeling P."/>
            <person name="Hampl V."/>
        </authorList>
    </citation>
    <scope>NUCLEOTIDE SEQUENCE</scope>
    <source>
        <strain evidence="10">STM</strain>
    </source>
</reference>
<dbReference type="Gene3D" id="3.40.50.300">
    <property type="entry name" value="P-loop containing nucleotide triphosphate hydrolases"/>
    <property type="match status" value="1"/>
</dbReference>
<dbReference type="InterPro" id="IPR041701">
    <property type="entry name" value="MetN_ABC"/>
</dbReference>
<evidence type="ECO:0000256" key="5">
    <source>
        <dbReference type="ARBA" id="ARBA00022840"/>
    </source>
</evidence>
<evidence type="ECO:0000313" key="10">
    <source>
        <dbReference type="EMBL" id="KAA6333865.1"/>
    </source>
</evidence>
<keyword evidence="5 10" id="KW-0067">ATP-binding</keyword>
<keyword evidence="7" id="KW-0029">Amino-acid transport</keyword>
<comment type="caution">
    <text evidence="10">The sequence shown here is derived from an EMBL/GenBank/DDBJ whole genome shotgun (WGS) entry which is preliminary data.</text>
</comment>
<evidence type="ECO:0000256" key="7">
    <source>
        <dbReference type="ARBA" id="ARBA00022970"/>
    </source>
</evidence>
<dbReference type="SUPFAM" id="SSF55021">
    <property type="entry name" value="ACT-like"/>
    <property type="match status" value="1"/>
</dbReference>
<dbReference type="InterPro" id="IPR045865">
    <property type="entry name" value="ACT-like_dom_sf"/>
</dbReference>
<dbReference type="PANTHER" id="PTHR43166:SF30">
    <property type="entry name" value="METHIONINE IMPORT ATP-BINDING PROTEIN METN"/>
    <property type="match status" value="1"/>
</dbReference>
<keyword evidence="6" id="KW-1278">Translocase</keyword>
<dbReference type="GO" id="GO:0005886">
    <property type="term" value="C:plasma membrane"/>
    <property type="evidence" value="ECO:0007669"/>
    <property type="project" value="UniProtKB-ARBA"/>
</dbReference>
<sequence length="346" mass="38815">MSNYLEEISFKDLSVVFPYKGKDIIAVKDVSFDIHKGEIFGIVGTSGAGKSTLLRTINLLQNPTRGQVIINGEDITSLKGETLRKFRTNIGMIFQQFNLINTKTVYNNVAFVMKAVGKTKEEINRRVPEVLELVGLSDRAHSYPSKLSGGEKQRVGIARALANSPYILLCDEPTSALDLENTNAILKLIKEINQTLGITTVIISHEMNVIKKVCHRVAVINYGEVIELDNVFNVFTTPKHEYTKSLVNHTLDLDLPPQVLQCKDFKTLKILYSGDKADEAVISDTIEKFKVRINILHGKIEYITGKPFGVLIVRLIGSQERVKASENYIRERTFSVEEIENQCNSN</sequence>
<dbReference type="PANTHER" id="PTHR43166">
    <property type="entry name" value="AMINO ACID IMPORT ATP-BINDING PROTEIN"/>
    <property type="match status" value="1"/>
</dbReference>
<evidence type="ECO:0000259" key="9">
    <source>
        <dbReference type="PROSITE" id="PS50893"/>
    </source>
</evidence>
<gene>
    <name evidence="10" type="ORF">EZS27_017770</name>
</gene>
<dbReference type="InterPro" id="IPR003593">
    <property type="entry name" value="AAA+_ATPase"/>
</dbReference>